<name>A0A7W6R0K8_9HYPH</name>
<evidence type="ECO:0000313" key="2">
    <source>
        <dbReference type="Proteomes" id="UP000540909"/>
    </source>
</evidence>
<organism evidence="1 2">
    <name type="scientific">Rhizobium esperanzae</name>
    <dbReference type="NCBI Taxonomy" id="1967781"/>
    <lineage>
        <taxon>Bacteria</taxon>
        <taxon>Pseudomonadati</taxon>
        <taxon>Pseudomonadota</taxon>
        <taxon>Alphaproteobacteria</taxon>
        <taxon>Hyphomicrobiales</taxon>
        <taxon>Rhizobiaceae</taxon>
        <taxon>Rhizobium/Agrobacterium group</taxon>
        <taxon>Rhizobium</taxon>
    </lineage>
</organism>
<gene>
    <name evidence="1" type="ORF">GGD57_001175</name>
</gene>
<reference evidence="1 2" key="1">
    <citation type="submission" date="2020-08" db="EMBL/GenBank/DDBJ databases">
        <title>Genomic Encyclopedia of Type Strains, Phase IV (KMG-V): Genome sequencing to study the core and pangenomes of soil and plant-associated prokaryotes.</title>
        <authorList>
            <person name="Whitman W."/>
        </authorList>
    </citation>
    <scope>NUCLEOTIDE SEQUENCE [LARGE SCALE GENOMIC DNA]</scope>
    <source>
        <strain evidence="1 2">SEMIA 4089</strain>
    </source>
</reference>
<dbReference type="RefSeq" id="WP_184467740.1">
    <property type="nucleotide sequence ID" value="NZ_JACIFY010000003.1"/>
</dbReference>
<protein>
    <submittedName>
        <fullName evidence="1">Uncharacterized protein</fullName>
    </submittedName>
</protein>
<dbReference type="EMBL" id="JACIFY010000003">
    <property type="protein sequence ID" value="MBB4234619.1"/>
    <property type="molecule type" value="Genomic_DNA"/>
</dbReference>
<sequence>MVFGWRLFGLALIVAVLSSPAWIAWQWHAEHQIYADPEDPALTITPQHIEALRKLQFAWSTSIESGGPVVNPLAPYGSDDLAADLGPIIGTSDRIAIARFHREVSTLLTWALANCGLADGQYHLDHLDNATMQRRLRNDLAGLPGARINSYLAEMPRLEPDGFFQFTRQHLQLLHHLSFEWPDSRIISTVAGEGYPAPVVNFKRPFGDMSAFEIDMAAILGQPRPVLDHVDPALNRYYWEMWPALQVFVQNVRLDAAKSTCVD</sequence>
<accession>A0A7W6R0K8</accession>
<comment type="caution">
    <text evidence="1">The sequence shown here is derived from an EMBL/GenBank/DDBJ whole genome shotgun (WGS) entry which is preliminary data.</text>
</comment>
<dbReference type="AlphaFoldDB" id="A0A7W6R0K8"/>
<dbReference type="Proteomes" id="UP000540909">
    <property type="component" value="Unassembled WGS sequence"/>
</dbReference>
<proteinExistence type="predicted"/>
<evidence type="ECO:0000313" key="1">
    <source>
        <dbReference type="EMBL" id="MBB4234619.1"/>
    </source>
</evidence>